<organism evidence="4 5">
    <name type="scientific">Haoranjiania flava</name>
    <dbReference type="NCBI Taxonomy" id="1856322"/>
    <lineage>
        <taxon>Bacteria</taxon>
        <taxon>Pseudomonadati</taxon>
        <taxon>Bacteroidota</taxon>
        <taxon>Chitinophagia</taxon>
        <taxon>Chitinophagales</taxon>
        <taxon>Chitinophagaceae</taxon>
        <taxon>Haoranjiania</taxon>
    </lineage>
</organism>
<evidence type="ECO:0000256" key="2">
    <source>
        <dbReference type="SAM" id="SignalP"/>
    </source>
</evidence>
<comment type="caution">
    <text evidence="4">The sequence shown here is derived from an EMBL/GenBank/DDBJ whole genome shotgun (WGS) entry which is preliminary data.</text>
</comment>
<dbReference type="InterPro" id="IPR000871">
    <property type="entry name" value="Beta-lactam_class-A"/>
</dbReference>
<evidence type="ECO:0000313" key="5">
    <source>
        <dbReference type="Proteomes" id="UP001209317"/>
    </source>
</evidence>
<proteinExistence type="predicted"/>
<sequence>MQKVFFFFFLLFLATNVHAQKTDKKLARKIHALVKDFNGDVGIYVKHLKSGKEVAYNADTVFPTASTIKVPIMVAVFDKIENGALQYNQNLIYRKDMQLYQGDEGIIASLKDSAHVALSAVQMLSISMSDNSASLWLQQLAGTGTQINQWLVNNGYTKMRVNSRTPGREQDREVYGWGQTSPRDMANLFIQIRGGKAVSEAASEEMYRVLGNMYLDHRSPSRIPPYIKTASKTGSVNAARSEVVMVNAPHGDYVFAIYTKNLKDQ</sequence>
<dbReference type="EMBL" id="JAOTPL010000028">
    <property type="protein sequence ID" value="MCU7695434.1"/>
    <property type="molecule type" value="Genomic_DNA"/>
</dbReference>
<protein>
    <submittedName>
        <fullName evidence="4">Class A beta-lactamase-related serine hydrolase</fullName>
    </submittedName>
</protein>
<evidence type="ECO:0000256" key="1">
    <source>
        <dbReference type="ARBA" id="ARBA00001526"/>
    </source>
</evidence>
<dbReference type="GO" id="GO:0030655">
    <property type="term" value="P:beta-lactam antibiotic catabolic process"/>
    <property type="evidence" value="ECO:0007669"/>
    <property type="project" value="InterPro"/>
</dbReference>
<accession>A0AAE3IPF0</accession>
<dbReference type="PANTHER" id="PTHR35333">
    <property type="entry name" value="BETA-LACTAMASE"/>
    <property type="match status" value="1"/>
</dbReference>
<feature type="signal peptide" evidence="2">
    <location>
        <begin position="1"/>
        <end position="19"/>
    </location>
</feature>
<keyword evidence="4" id="KW-0378">Hydrolase</keyword>
<dbReference type="AlphaFoldDB" id="A0AAE3IPF0"/>
<comment type="catalytic activity">
    <reaction evidence="1">
        <text>a beta-lactam + H2O = a substituted beta-amino acid</text>
        <dbReference type="Rhea" id="RHEA:20401"/>
        <dbReference type="ChEBI" id="CHEBI:15377"/>
        <dbReference type="ChEBI" id="CHEBI:35627"/>
        <dbReference type="ChEBI" id="CHEBI:140347"/>
        <dbReference type="EC" id="3.5.2.6"/>
    </reaction>
</comment>
<feature type="chain" id="PRO_5042097274" evidence="2">
    <location>
        <begin position="20"/>
        <end position="265"/>
    </location>
</feature>
<gene>
    <name evidence="4" type="ORF">OD355_12985</name>
</gene>
<dbReference type="InterPro" id="IPR012338">
    <property type="entry name" value="Beta-lactam/transpept-like"/>
</dbReference>
<dbReference type="RefSeq" id="WP_263038922.1">
    <property type="nucleotide sequence ID" value="NZ_JAOTPL010000028.1"/>
</dbReference>
<dbReference type="GO" id="GO:0008800">
    <property type="term" value="F:beta-lactamase activity"/>
    <property type="evidence" value="ECO:0007669"/>
    <property type="project" value="UniProtKB-EC"/>
</dbReference>
<dbReference type="Gene3D" id="3.40.710.10">
    <property type="entry name" value="DD-peptidase/beta-lactamase superfamily"/>
    <property type="match status" value="1"/>
</dbReference>
<reference evidence="4" key="1">
    <citation type="submission" date="2022-10" db="EMBL/GenBank/DDBJ databases">
        <authorList>
            <person name="Kim H.S."/>
            <person name="Kim J.-S."/>
            <person name="Suh M.K."/>
            <person name="Eom M.K."/>
            <person name="Lee J.-S."/>
        </authorList>
    </citation>
    <scope>NUCLEOTIDE SEQUENCE</scope>
    <source>
        <strain evidence="4">LIP-5</strain>
    </source>
</reference>
<dbReference type="GO" id="GO:0046677">
    <property type="term" value="P:response to antibiotic"/>
    <property type="evidence" value="ECO:0007669"/>
    <property type="project" value="InterPro"/>
</dbReference>
<dbReference type="Proteomes" id="UP001209317">
    <property type="component" value="Unassembled WGS sequence"/>
</dbReference>
<evidence type="ECO:0000313" key="4">
    <source>
        <dbReference type="EMBL" id="MCU7695434.1"/>
    </source>
</evidence>
<feature type="domain" description="Beta-lactamase class A catalytic" evidence="3">
    <location>
        <begin position="42"/>
        <end position="259"/>
    </location>
</feature>
<evidence type="ECO:0000259" key="3">
    <source>
        <dbReference type="Pfam" id="PF13354"/>
    </source>
</evidence>
<feature type="non-terminal residue" evidence="4">
    <location>
        <position position="265"/>
    </location>
</feature>
<dbReference type="SUPFAM" id="SSF56601">
    <property type="entry name" value="beta-lactamase/transpeptidase-like"/>
    <property type="match status" value="1"/>
</dbReference>
<keyword evidence="5" id="KW-1185">Reference proteome</keyword>
<dbReference type="PANTHER" id="PTHR35333:SF4">
    <property type="entry name" value="SLR0121 PROTEIN"/>
    <property type="match status" value="1"/>
</dbReference>
<dbReference type="InterPro" id="IPR045155">
    <property type="entry name" value="Beta-lactam_cat"/>
</dbReference>
<name>A0AAE3IPF0_9BACT</name>
<keyword evidence="2" id="KW-0732">Signal</keyword>
<dbReference type="Pfam" id="PF13354">
    <property type="entry name" value="Beta-lactamase2"/>
    <property type="match status" value="1"/>
</dbReference>